<feature type="compositionally biased region" description="Basic and acidic residues" evidence="1">
    <location>
        <begin position="152"/>
        <end position="163"/>
    </location>
</feature>
<protein>
    <submittedName>
        <fullName evidence="2">Uncharacterized protein</fullName>
    </submittedName>
</protein>
<feature type="region of interest" description="Disordered" evidence="1">
    <location>
        <begin position="102"/>
        <end position="128"/>
    </location>
</feature>
<feature type="compositionally biased region" description="Basic residues" evidence="1">
    <location>
        <begin position="102"/>
        <end position="114"/>
    </location>
</feature>
<comment type="caution">
    <text evidence="2">The sequence shown here is derived from an EMBL/GenBank/DDBJ whole genome shotgun (WGS) entry which is preliminary data.</text>
</comment>
<organism evidence="2 3">
    <name type="scientific">Apolygus lucorum</name>
    <name type="common">Small green plant bug</name>
    <name type="synonym">Lygocoris lucorum</name>
    <dbReference type="NCBI Taxonomy" id="248454"/>
    <lineage>
        <taxon>Eukaryota</taxon>
        <taxon>Metazoa</taxon>
        <taxon>Ecdysozoa</taxon>
        <taxon>Arthropoda</taxon>
        <taxon>Hexapoda</taxon>
        <taxon>Insecta</taxon>
        <taxon>Pterygota</taxon>
        <taxon>Neoptera</taxon>
        <taxon>Paraneoptera</taxon>
        <taxon>Hemiptera</taxon>
        <taxon>Heteroptera</taxon>
        <taxon>Panheteroptera</taxon>
        <taxon>Cimicomorpha</taxon>
        <taxon>Miridae</taxon>
        <taxon>Mirini</taxon>
        <taxon>Apolygus</taxon>
    </lineage>
</organism>
<evidence type="ECO:0000313" key="3">
    <source>
        <dbReference type="Proteomes" id="UP000466442"/>
    </source>
</evidence>
<feature type="region of interest" description="Disordered" evidence="1">
    <location>
        <begin position="44"/>
        <end position="65"/>
    </location>
</feature>
<reference evidence="2" key="1">
    <citation type="journal article" date="2021" name="Mol. Ecol. Resour.">
        <title>Apolygus lucorum genome provides insights into omnivorousness and mesophyll feeding.</title>
        <authorList>
            <person name="Liu Y."/>
            <person name="Liu H."/>
            <person name="Wang H."/>
            <person name="Huang T."/>
            <person name="Liu B."/>
            <person name="Yang B."/>
            <person name="Yin L."/>
            <person name="Li B."/>
            <person name="Zhang Y."/>
            <person name="Zhang S."/>
            <person name="Jiang F."/>
            <person name="Zhang X."/>
            <person name="Ren Y."/>
            <person name="Wang B."/>
            <person name="Wang S."/>
            <person name="Lu Y."/>
            <person name="Wu K."/>
            <person name="Fan W."/>
            <person name="Wang G."/>
        </authorList>
    </citation>
    <scope>NUCLEOTIDE SEQUENCE</scope>
    <source>
        <strain evidence="2">12Hb</strain>
    </source>
</reference>
<name>A0A8S9WQ87_APOLU</name>
<dbReference type="Proteomes" id="UP000466442">
    <property type="component" value="Unassembled WGS sequence"/>
</dbReference>
<proteinExistence type="predicted"/>
<keyword evidence="3" id="KW-1185">Reference proteome</keyword>
<evidence type="ECO:0000256" key="1">
    <source>
        <dbReference type="SAM" id="MobiDB-lite"/>
    </source>
</evidence>
<sequence>MQRTPSNKSETAKLSRKTFVTVRIPRFLTRTRMTRLCLEENEVMGGGKHEEGREGSAGWTDGLPQSQQSIFSSQRYIRVVTASPYKNELTAKIKAGEVKAKKKLALGTKKKPDKGKKPEECASTSKGPIRRVYHHLEFNHESKHNEGCPAERGVEEQITKDDG</sequence>
<dbReference type="EMBL" id="WIXP02000015">
    <property type="protein sequence ID" value="KAF6198912.1"/>
    <property type="molecule type" value="Genomic_DNA"/>
</dbReference>
<feature type="region of interest" description="Disordered" evidence="1">
    <location>
        <begin position="140"/>
        <end position="163"/>
    </location>
</feature>
<dbReference type="AlphaFoldDB" id="A0A8S9WQ87"/>
<gene>
    <name evidence="2" type="ORF">GE061_006935</name>
</gene>
<accession>A0A8S9WQ87</accession>
<evidence type="ECO:0000313" key="2">
    <source>
        <dbReference type="EMBL" id="KAF6198912.1"/>
    </source>
</evidence>